<proteinExistence type="predicted"/>
<evidence type="ECO:0000313" key="3">
    <source>
        <dbReference type="Proteomes" id="UP001445076"/>
    </source>
</evidence>
<feature type="non-terminal residue" evidence="2">
    <location>
        <position position="180"/>
    </location>
</feature>
<protein>
    <submittedName>
        <fullName evidence="2">Uncharacterized protein</fullName>
    </submittedName>
</protein>
<comment type="caution">
    <text evidence="2">The sequence shown here is derived from an EMBL/GenBank/DDBJ whole genome shotgun (WGS) entry which is preliminary data.</text>
</comment>
<organism evidence="2 3">
    <name type="scientific">Cherax quadricarinatus</name>
    <name type="common">Australian red claw crayfish</name>
    <dbReference type="NCBI Taxonomy" id="27406"/>
    <lineage>
        <taxon>Eukaryota</taxon>
        <taxon>Metazoa</taxon>
        <taxon>Ecdysozoa</taxon>
        <taxon>Arthropoda</taxon>
        <taxon>Crustacea</taxon>
        <taxon>Multicrustacea</taxon>
        <taxon>Malacostraca</taxon>
        <taxon>Eumalacostraca</taxon>
        <taxon>Eucarida</taxon>
        <taxon>Decapoda</taxon>
        <taxon>Pleocyemata</taxon>
        <taxon>Astacidea</taxon>
        <taxon>Parastacoidea</taxon>
        <taxon>Parastacidae</taxon>
        <taxon>Cherax</taxon>
    </lineage>
</organism>
<keyword evidence="3" id="KW-1185">Reference proteome</keyword>
<name>A0AAW0VXV4_CHEQU</name>
<dbReference type="Proteomes" id="UP001445076">
    <property type="component" value="Unassembled WGS sequence"/>
</dbReference>
<accession>A0AAW0VXV4</accession>
<evidence type="ECO:0000313" key="2">
    <source>
        <dbReference type="EMBL" id="KAK8721615.1"/>
    </source>
</evidence>
<dbReference type="AlphaFoldDB" id="A0AAW0VXV4"/>
<dbReference type="EMBL" id="JARKIK010000099">
    <property type="protein sequence ID" value="KAK8721615.1"/>
    <property type="molecule type" value="Genomic_DNA"/>
</dbReference>
<feature type="region of interest" description="Disordered" evidence="1">
    <location>
        <begin position="36"/>
        <end position="55"/>
    </location>
</feature>
<feature type="non-terminal residue" evidence="2">
    <location>
        <position position="1"/>
    </location>
</feature>
<evidence type="ECO:0000256" key="1">
    <source>
        <dbReference type="SAM" id="MobiDB-lite"/>
    </source>
</evidence>
<sequence>EGVVVASRPPLVRSRTLPAIVVPGITVLQTTLDTAERRDSGGVERTSPGRLSFGDGEVLGLTPSGGSPGSLKVPGALAASSGGLGRIARLLVKDATRSGEDAYRRRTHSLESKNGAAPLRRAASIDSIVDTNAINTASNNGINSKSSVLSMTKSNGHLRAYLPVSPALYKRSSFKFDRVA</sequence>
<reference evidence="2 3" key="1">
    <citation type="journal article" date="2024" name="BMC Genomics">
        <title>Genome assembly of redclaw crayfish (Cherax quadricarinatus) provides insights into its immune adaptation and hypoxia tolerance.</title>
        <authorList>
            <person name="Liu Z."/>
            <person name="Zheng J."/>
            <person name="Li H."/>
            <person name="Fang K."/>
            <person name="Wang S."/>
            <person name="He J."/>
            <person name="Zhou D."/>
            <person name="Weng S."/>
            <person name="Chi M."/>
            <person name="Gu Z."/>
            <person name="He J."/>
            <person name="Li F."/>
            <person name="Wang M."/>
        </authorList>
    </citation>
    <scope>NUCLEOTIDE SEQUENCE [LARGE SCALE GENOMIC DNA]</scope>
    <source>
        <strain evidence="2">ZL_2023a</strain>
    </source>
</reference>
<gene>
    <name evidence="2" type="ORF">OTU49_012664</name>
</gene>